<dbReference type="InterPro" id="IPR015797">
    <property type="entry name" value="NUDIX_hydrolase-like_dom_sf"/>
</dbReference>
<dbReference type="InterPro" id="IPR020476">
    <property type="entry name" value="Nudix_hydrolase"/>
</dbReference>
<dbReference type="OrthoDB" id="9816289at2"/>
<name>A0A3N4NUU5_9FLAO</name>
<dbReference type="RefSeq" id="WP_123896500.1">
    <property type="nucleotide sequence ID" value="NZ_RPFJ01000003.1"/>
</dbReference>
<dbReference type="CDD" id="cd03673">
    <property type="entry name" value="NUDIX_Ap6A_hydrolase"/>
    <property type="match status" value="1"/>
</dbReference>
<evidence type="ECO:0000313" key="4">
    <source>
        <dbReference type="EMBL" id="RPD99535.1"/>
    </source>
</evidence>
<dbReference type="SUPFAM" id="SSF55811">
    <property type="entry name" value="Nudix"/>
    <property type="match status" value="1"/>
</dbReference>
<dbReference type="GO" id="GO:0016787">
    <property type="term" value="F:hydrolase activity"/>
    <property type="evidence" value="ECO:0007669"/>
    <property type="project" value="UniProtKB-KW"/>
</dbReference>
<reference evidence="4 5" key="1">
    <citation type="submission" date="2018-11" db="EMBL/GenBank/DDBJ databases">
        <title>Aureibaculum marinum gen. nov., sp. nov., a member of the family Flavobacteriaceae isolated from the Bohai Sea.</title>
        <authorList>
            <person name="Ji X."/>
        </authorList>
    </citation>
    <scope>NUCLEOTIDE SEQUENCE [LARGE SCALE GENOMIC DNA]</scope>
    <source>
        <strain evidence="4 5">BH-SD17</strain>
    </source>
</reference>
<dbReference type="Proteomes" id="UP000270856">
    <property type="component" value="Unassembled WGS sequence"/>
</dbReference>
<dbReference type="PRINTS" id="PR00502">
    <property type="entry name" value="NUDIXFAMILY"/>
</dbReference>
<dbReference type="PROSITE" id="PS51462">
    <property type="entry name" value="NUDIX"/>
    <property type="match status" value="1"/>
</dbReference>
<evidence type="ECO:0000256" key="1">
    <source>
        <dbReference type="ARBA" id="ARBA00022801"/>
    </source>
</evidence>
<comment type="similarity">
    <text evidence="2">Belongs to the Nudix hydrolase family.</text>
</comment>
<gene>
    <name evidence="4" type="ORF">EGM88_03035</name>
</gene>
<dbReference type="InterPro" id="IPR000086">
    <property type="entry name" value="NUDIX_hydrolase_dom"/>
</dbReference>
<dbReference type="EMBL" id="RPFJ01000003">
    <property type="protein sequence ID" value="RPD99535.1"/>
    <property type="molecule type" value="Genomic_DNA"/>
</dbReference>
<evidence type="ECO:0000313" key="5">
    <source>
        <dbReference type="Proteomes" id="UP000270856"/>
    </source>
</evidence>
<protein>
    <submittedName>
        <fullName evidence="4">NUDIX domain-containing protein</fullName>
    </submittedName>
</protein>
<evidence type="ECO:0000256" key="2">
    <source>
        <dbReference type="RuleBase" id="RU003476"/>
    </source>
</evidence>
<proteinExistence type="inferred from homology"/>
<organism evidence="4 5">
    <name type="scientific">Aureibaculum marinum</name>
    <dbReference type="NCBI Taxonomy" id="2487930"/>
    <lineage>
        <taxon>Bacteria</taxon>
        <taxon>Pseudomonadati</taxon>
        <taxon>Bacteroidota</taxon>
        <taxon>Flavobacteriia</taxon>
        <taxon>Flavobacteriales</taxon>
        <taxon>Flavobacteriaceae</taxon>
        <taxon>Aureibaculum</taxon>
    </lineage>
</organism>
<dbReference type="PROSITE" id="PS00893">
    <property type="entry name" value="NUDIX_BOX"/>
    <property type="match status" value="1"/>
</dbReference>
<keyword evidence="5" id="KW-1185">Reference proteome</keyword>
<sequence length="198" mass="23644">MKSVFFNNHVIYLVTNLKYEIEKNFFHIKNVDIMLILSTIEKNTSDSIYLYHNNFEDLWEHFTSYFVVIEAGGGKVVNDKKEVLFIYRNNKWDLPKGKIEKNETIKNAALREVEEETGIENLSIVEPLPITYHIYKHKKKYVLKVSYWFKMFSDFKGKLVPQQEESITRVEWLNNLQIKEALTNTYENIKLLFKSNYI</sequence>
<accession>A0A3N4NUU5</accession>
<dbReference type="Pfam" id="PF00293">
    <property type="entry name" value="NUDIX"/>
    <property type="match status" value="1"/>
</dbReference>
<comment type="caution">
    <text evidence="4">The sequence shown here is derived from an EMBL/GenBank/DDBJ whole genome shotgun (WGS) entry which is preliminary data.</text>
</comment>
<dbReference type="AlphaFoldDB" id="A0A3N4NUU5"/>
<dbReference type="PANTHER" id="PTHR43736">
    <property type="entry name" value="ADP-RIBOSE PYROPHOSPHATASE"/>
    <property type="match status" value="1"/>
</dbReference>
<feature type="domain" description="Nudix hydrolase" evidence="3">
    <location>
        <begin position="58"/>
        <end position="195"/>
    </location>
</feature>
<dbReference type="PANTHER" id="PTHR43736:SF1">
    <property type="entry name" value="DIHYDRONEOPTERIN TRIPHOSPHATE DIPHOSPHATASE"/>
    <property type="match status" value="1"/>
</dbReference>
<dbReference type="InterPro" id="IPR020084">
    <property type="entry name" value="NUDIX_hydrolase_CS"/>
</dbReference>
<evidence type="ECO:0000259" key="3">
    <source>
        <dbReference type="PROSITE" id="PS51462"/>
    </source>
</evidence>
<dbReference type="Gene3D" id="3.90.79.10">
    <property type="entry name" value="Nucleoside Triphosphate Pyrophosphohydrolase"/>
    <property type="match status" value="1"/>
</dbReference>
<keyword evidence="1 2" id="KW-0378">Hydrolase</keyword>